<dbReference type="GO" id="GO:0016491">
    <property type="term" value="F:oxidoreductase activity"/>
    <property type="evidence" value="ECO:0007669"/>
    <property type="project" value="UniProtKB-KW"/>
</dbReference>
<feature type="active site" description="Proton donor" evidence="3">
    <location>
        <position position="56"/>
    </location>
</feature>
<gene>
    <name evidence="7" type="ORF">Anas_07006</name>
</gene>
<dbReference type="PROSITE" id="PS00063">
    <property type="entry name" value="ALDOKETO_REDUCTASE_3"/>
    <property type="match status" value="1"/>
</dbReference>
<dbReference type="FunFam" id="3.20.20.100:FF:000015">
    <property type="entry name" value="Oxidoreductase, aldo/keto reductase family"/>
    <property type="match status" value="1"/>
</dbReference>
<evidence type="ECO:0000256" key="5">
    <source>
        <dbReference type="PIRSR" id="PIRSR000097-3"/>
    </source>
</evidence>
<dbReference type="EMBL" id="SEYY01012539">
    <property type="protein sequence ID" value="KAB7500822.1"/>
    <property type="molecule type" value="Genomic_DNA"/>
</dbReference>
<dbReference type="InterPro" id="IPR023210">
    <property type="entry name" value="NADP_OxRdtase_dom"/>
</dbReference>
<comment type="caution">
    <text evidence="7">The sequence shown here is derived from an EMBL/GenBank/DDBJ whole genome shotgun (WGS) entry which is preliminary data.</text>
</comment>
<feature type="binding site" evidence="4">
    <location>
        <position position="114"/>
    </location>
    <ligand>
        <name>substrate</name>
    </ligand>
</feature>
<keyword evidence="8" id="KW-1185">Reference proteome</keyword>
<feature type="domain" description="NADP-dependent oxidoreductase" evidence="6">
    <location>
        <begin position="23"/>
        <end position="269"/>
    </location>
</feature>
<evidence type="ECO:0000259" key="6">
    <source>
        <dbReference type="Pfam" id="PF00248"/>
    </source>
</evidence>
<dbReference type="Pfam" id="PF00248">
    <property type="entry name" value="Aldo_ket_red"/>
    <property type="match status" value="1"/>
</dbReference>
<dbReference type="InterPro" id="IPR018170">
    <property type="entry name" value="Aldo/ket_reductase_CS"/>
</dbReference>
<dbReference type="SUPFAM" id="SSF51430">
    <property type="entry name" value="NAD(P)-linked oxidoreductase"/>
    <property type="match status" value="1"/>
</dbReference>
<dbReference type="AlphaFoldDB" id="A0A5N5T3A4"/>
<comment type="similarity">
    <text evidence="1">Belongs to the aldo/keto reductase family.</text>
</comment>
<name>A0A5N5T3A4_9CRUS</name>
<keyword evidence="2" id="KW-0560">Oxidoreductase</keyword>
<evidence type="ECO:0000256" key="2">
    <source>
        <dbReference type="ARBA" id="ARBA00023002"/>
    </source>
</evidence>
<evidence type="ECO:0000256" key="3">
    <source>
        <dbReference type="PIRSR" id="PIRSR000097-1"/>
    </source>
</evidence>
<dbReference type="PANTHER" id="PTHR43827:SF10">
    <property type="entry name" value="ZGC:110366"/>
    <property type="match status" value="1"/>
</dbReference>
<dbReference type="InterPro" id="IPR036812">
    <property type="entry name" value="NAD(P)_OxRdtase_dom_sf"/>
</dbReference>
<reference evidence="7 8" key="1">
    <citation type="journal article" date="2019" name="PLoS Biol.">
        <title>Sex chromosomes control vertical transmission of feminizing Wolbachia symbionts in an isopod.</title>
        <authorList>
            <person name="Becking T."/>
            <person name="Chebbi M.A."/>
            <person name="Giraud I."/>
            <person name="Moumen B."/>
            <person name="Laverre T."/>
            <person name="Caubet Y."/>
            <person name="Peccoud J."/>
            <person name="Gilbert C."/>
            <person name="Cordaux R."/>
        </authorList>
    </citation>
    <scope>NUCLEOTIDE SEQUENCE [LARGE SCALE GENOMIC DNA]</scope>
    <source>
        <strain evidence="7">ANa2</strain>
        <tissue evidence="7">Whole body excluding digestive tract and cuticle</tissue>
    </source>
</reference>
<sequence>MADVYTNAEKHVVLQNNVKMPLLGLGTSHNGGYNHDAVVHALKNCGYRHIDTAKRYGCESYIAEAIKESGVNRRDIFLATKCWPTDYGSEKTKIAAKGSCGRLGTDYLDLYLLHWPEVPRGHDRKTLINEAWRTLELLYDEGMFRAIGVSNFFEEHLESLLEDCSITPHVNQCEFHPFNNPLELRQMCEENKIQFEGYSPLAKGKVLSSSFVTELSEDIGKTPSQILIRWSIQNNVPTIPKSTKCQRIEENSKVFDFELSDGAMSILNSKHCSLHVAWNPRDPRFDFDIKIAIIFDFELNPDDMELLNSIPSVSNS</sequence>
<evidence type="ECO:0000256" key="4">
    <source>
        <dbReference type="PIRSR" id="PIRSR000097-2"/>
    </source>
</evidence>
<dbReference type="OrthoDB" id="416253at2759"/>
<proteinExistence type="inferred from homology"/>
<evidence type="ECO:0000313" key="7">
    <source>
        <dbReference type="EMBL" id="KAB7500822.1"/>
    </source>
</evidence>
<evidence type="ECO:0000256" key="1">
    <source>
        <dbReference type="ARBA" id="ARBA00007905"/>
    </source>
</evidence>
<dbReference type="Gene3D" id="3.20.20.100">
    <property type="entry name" value="NADP-dependent oxidoreductase domain"/>
    <property type="match status" value="1"/>
</dbReference>
<dbReference type="PRINTS" id="PR00069">
    <property type="entry name" value="ALDKETRDTASE"/>
</dbReference>
<dbReference type="Proteomes" id="UP000326759">
    <property type="component" value="Unassembled WGS sequence"/>
</dbReference>
<organism evidence="7 8">
    <name type="scientific">Armadillidium nasatum</name>
    <dbReference type="NCBI Taxonomy" id="96803"/>
    <lineage>
        <taxon>Eukaryota</taxon>
        <taxon>Metazoa</taxon>
        <taxon>Ecdysozoa</taxon>
        <taxon>Arthropoda</taxon>
        <taxon>Crustacea</taxon>
        <taxon>Multicrustacea</taxon>
        <taxon>Malacostraca</taxon>
        <taxon>Eumalacostraca</taxon>
        <taxon>Peracarida</taxon>
        <taxon>Isopoda</taxon>
        <taxon>Oniscidea</taxon>
        <taxon>Crinocheta</taxon>
        <taxon>Armadillidiidae</taxon>
        <taxon>Armadillidium</taxon>
    </lineage>
</organism>
<evidence type="ECO:0000313" key="8">
    <source>
        <dbReference type="Proteomes" id="UP000326759"/>
    </source>
</evidence>
<dbReference type="InterPro" id="IPR020471">
    <property type="entry name" value="AKR"/>
</dbReference>
<dbReference type="PIRSF" id="PIRSF000097">
    <property type="entry name" value="AKR"/>
    <property type="match status" value="1"/>
</dbReference>
<dbReference type="PANTHER" id="PTHR43827">
    <property type="entry name" value="2,5-DIKETO-D-GLUCONIC ACID REDUCTASE"/>
    <property type="match status" value="1"/>
</dbReference>
<dbReference type="CDD" id="cd19135">
    <property type="entry name" value="AKR_CeZK1290-like"/>
    <property type="match status" value="1"/>
</dbReference>
<dbReference type="PROSITE" id="PS00062">
    <property type="entry name" value="ALDOKETO_REDUCTASE_2"/>
    <property type="match status" value="1"/>
</dbReference>
<protein>
    <submittedName>
        <fullName evidence="7">Putative oxidoreductase</fullName>
    </submittedName>
</protein>
<accession>A0A5N5T3A4</accession>
<feature type="site" description="Lowers pKa of active site Tyr" evidence="5">
    <location>
        <position position="81"/>
    </location>
</feature>